<dbReference type="GO" id="GO:0003677">
    <property type="term" value="F:DNA binding"/>
    <property type="evidence" value="ECO:0007669"/>
    <property type="project" value="UniProtKB-KW"/>
</dbReference>
<reference evidence="7" key="1">
    <citation type="submission" date="2015-04" db="UniProtKB">
        <authorList>
            <consortium name="EnsemblPlants"/>
        </authorList>
    </citation>
    <scope>IDENTIFICATION</scope>
</reference>
<dbReference type="GO" id="GO:0006265">
    <property type="term" value="P:DNA topological change"/>
    <property type="evidence" value="ECO:0007669"/>
    <property type="project" value="InterPro"/>
</dbReference>
<sequence length="302" mass="34446">MISHLPLLDQILLRPDDHLGTVEKCTETLWVYESFAMTRRPRHLHPPLRHDFTNQRHLDPAMDALHVDIDVSEHRISVYSSGQGIPVELHHEEDGGGVYVPEIIVGHLLSSKEITGVKLANVFSTDFIVETADGRLLNKYKQVFSKNMGRKLEPEISDCKKGENWTRITFKPDLAKFSLTRLDQDDVVAVMRKRVFDVAAMLGDAVNVVLNGRRLNVKSFSNYVDWHIISSSKKRLAELPRICEKINDQWEVCVSSEGHFEQLRLNRMGGSHVDYMANKIATHVMNVANDKKSKNFTAKCMM</sequence>
<dbReference type="InterPro" id="IPR036890">
    <property type="entry name" value="HATPase_C_sf"/>
</dbReference>
<accession>A0A0E0MI87</accession>
<dbReference type="SUPFAM" id="SSF54211">
    <property type="entry name" value="Ribosomal protein S5 domain 2-like"/>
    <property type="match status" value="1"/>
</dbReference>
<keyword evidence="5" id="KW-0238">DNA-binding</keyword>
<evidence type="ECO:0000256" key="5">
    <source>
        <dbReference type="ARBA" id="ARBA00023125"/>
    </source>
</evidence>
<comment type="cofactor">
    <cofactor evidence="2">
        <name>Mg(2+)</name>
        <dbReference type="ChEBI" id="CHEBI:18420"/>
    </cofactor>
</comment>
<dbReference type="HOGENOM" id="CLU_001935_0_2_1"/>
<evidence type="ECO:0000256" key="1">
    <source>
        <dbReference type="ARBA" id="ARBA00000185"/>
    </source>
</evidence>
<evidence type="ECO:0000256" key="4">
    <source>
        <dbReference type="ARBA" id="ARBA00023029"/>
    </source>
</evidence>
<evidence type="ECO:0000313" key="8">
    <source>
        <dbReference type="Proteomes" id="UP000026962"/>
    </source>
</evidence>
<comment type="catalytic activity">
    <reaction evidence="1">
        <text>ATP-dependent breakage, passage and rejoining of double-stranded DNA.</text>
        <dbReference type="EC" id="5.6.2.2"/>
    </reaction>
</comment>
<dbReference type="SMART" id="SM00433">
    <property type="entry name" value="TOP2c"/>
    <property type="match status" value="1"/>
</dbReference>
<evidence type="ECO:0000256" key="2">
    <source>
        <dbReference type="ARBA" id="ARBA00001946"/>
    </source>
</evidence>
<dbReference type="GO" id="GO:0000819">
    <property type="term" value="P:sister chromatid segregation"/>
    <property type="evidence" value="ECO:0007669"/>
    <property type="project" value="TreeGrafter"/>
</dbReference>
<dbReference type="eggNOG" id="KOG0355">
    <property type="taxonomic scope" value="Eukaryota"/>
</dbReference>
<dbReference type="OMA" id="DQWEVCV"/>
<dbReference type="Gene3D" id="3.30.565.10">
    <property type="entry name" value="Histidine kinase-like ATPase, C-terminal domain"/>
    <property type="match status" value="1"/>
</dbReference>
<dbReference type="STRING" id="4537.A0A0E0MI87"/>
<dbReference type="EnsemblPlants" id="OPUNC11G19460.1">
    <property type="protein sequence ID" value="OPUNC11G19460.1"/>
    <property type="gene ID" value="OPUNC11G19460"/>
</dbReference>
<keyword evidence="8" id="KW-1185">Reference proteome</keyword>
<reference evidence="7" key="2">
    <citation type="submission" date="2018-05" db="EMBL/GenBank/DDBJ databases">
        <title>OpunRS2 (Oryza punctata Reference Sequence Version 2).</title>
        <authorList>
            <person name="Zhang J."/>
            <person name="Kudrna D."/>
            <person name="Lee S."/>
            <person name="Talag J."/>
            <person name="Welchert J."/>
            <person name="Wing R.A."/>
        </authorList>
    </citation>
    <scope>NUCLEOTIDE SEQUENCE [LARGE SCALE GENOMIC DNA]</scope>
</reference>
<dbReference type="PANTHER" id="PTHR10169">
    <property type="entry name" value="DNA TOPOISOMERASE/GYRASE"/>
    <property type="match status" value="1"/>
</dbReference>
<keyword evidence="4" id="KW-0799">Topoisomerase</keyword>
<protein>
    <recommendedName>
        <fullName evidence="3">DNA topoisomerase (ATP-hydrolyzing)</fullName>
        <ecNumber evidence="3">5.6.2.2</ecNumber>
    </recommendedName>
</protein>
<dbReference type="AlphaFoldDB" id="A0A0E0MI87"/>
<organism evidence="7">
    <name type="scientific">Oryza punctata</name>
    <name type="common">Red rice</name>
    <dbReference type="NCBI Taxonomy" id="4537"/>
    <lineage>
        <taxon>Eukaryota</taxon>
        <taxon>Viridiplantae</taxon>
        <taxon>Streptophyta</taxon>
        <taxon>Embryophyta</taxon>
        <taxon>Tracheophyta</taxon>
        <taxon>Spermatophyta</taxon>
        <taxon>Magnoliopsida</taxon>
        <taxon>Liliopsida</taxon>
        <taxon>Poales</taxon>
        <taxon>Poaceae</taxon>
        <taxon>BOP clade</taxon>
        <taxon>Oryzoideae</taxon>
        <taxon>Oryzeae</taxon>
        <taxon>Oryzinae</taxon>
        <taxon>Oryza</taxon>
    </lineage>
</organism>
<dbReference type="GO" id="GO:0005524">
    <property type="term" value="F:ATP binding"/>
    <property type="evidence" value="ECO:0007669"/>
    <property type="project" value="InterPro"/>
</dbReference>
<dbReference type="InterPro" id="IPR001241">
    <property type="entry name" value="Topo_IIA"/>
</dbReference>
<evidence type="ECO:0000256" key="6">
    <source>
        <dbReference type="ARBA" id="ARBA00023235"/>
    </source>
</evidence>
<dbReference type="EC" id="5.6.2.2" evidence="3"/>
<dbReference type="PANTHER" id="PTHR10169:SF38">
    <property type="entry name" value="DNA TOPOISOMERASE 2"/>
    <property type="match status" value="1"/>
</dbReference>
<name>A0A0E0MI87_ORYPU</name>
<keyword evidence="6" id="KW-0413">Isomerase</keyword>
<dbReference type="Gramene" id="OPUNC11G19460.1">
    <property type="protein sequence ID" value="OPUNC11G19460.1"/>
    <property type="gene ID" value="OPUNC11G19460"/>
</dbReference>
<dbReference type="SUPFAM" id="SSF55874">
    <property type="entry name" value="ATPase domain of HSP90 chaperone/DNA topoisomerase II/histidine kinase"/>
    <property type="match status" value="1"/>
</dbReference>
<dbReference type="GO" id="GO:0005634">
    <property type="term" value="C:nucleus"/>
    <property type="evidence" value="ECO:0007669"/>
    <property type="project" value="TreeGrafter"/>
</dbReference>
<evidence type="ECO:0000313" key="7">
    <source>
        <dbReference type="EnsemblPlants" id="OPUNC11G19460.1"/>
    </source>
</evidence>
<evidence type="ECO:0000256" key="3">
    <source>
        <dbReference type="ARBA" id="ARBA00012895"/>
    </source>
</evidence>
<dbReference type="GO" id="GO:0000712">
    <property type="term" value="P:resolution of meiotic recombination intermediates"/>
    <property type="evidence" value="ECO:0007669"/>
    <property type="project" value="TreeGrafter"/>
</dbReference>
<dbReference type="GO" id="GO:0003918">
    <property type="term" value="F:DNA topoisomerase type II (double strand cut, ATP-hydrolyzing) activity"/>
    <property type="evidence" value="ECO:0007669"/>
    <property type="project" value="UniProtKB-EC"/>
</dbReference>
<dbReference type="Proteomes" id="UP000026962">
    <property type="component" value="Chromosome 11"/>
</dbReference>
<proteinExistence type="predicted"/>
<dbReference type="InterPro" id="IPR020568">
    <property type="entry name" value="Ribosomal_Su5_D2-typ_SF"/>
</dbReference>
<dbReference type="InterPro" id="IPR050634">
    <property type="entry name" value="DNA_Topoisomerase_II"/>
</dbReference>